<dbReference type="GO" id="GO:0009574">
    <property type="term" value="C:preprophase band"/>
    <property type="evidence" value="ECO:0007669"/>
    <property type="project" value="TreeGrafter"/>
</dbReference>
<evidence type="ECO:0000256" key="1">
    <source>
        <dbReference type="SAM" id="MobiDB-lite"/>
    </source>
</evidence>
<dbReference type="GO" id="GO:0005875">
    <property type="term" value="C:microtubule associated complex"/>
    <property type="evidence" value="ECO:0007669"/>
    <property type="project" value="TreeGrafter"/>
</dbReference>
<dbReference type="InterPro" id="IPR044709">
    <property type="entry name" value="TAN1"/>
</dbReference>
<dbReference type="AlphaFoldDB" id="A0AAV0G263"/>
<dbReference type="GO" id="GO:2000694">
    <property type="term" value="P:regulation of phragmoplast microtubule organization"/>
    <property type="evidence" value="ECO:0007669"/>
    <property type="project" value="InterPro"/>
</dbReference>
<dbReference type="Proteomes" id="UP001152523">
    <property type="component" value="Unassembled WGS sequence"/>
</dbReference>
<protein>
    <submittedName>
        <fullName evidence="2">Uncharacterized protein</fullName>
    </submittedName>
</protein>
<reference evidence="2" key="1">
    <citation type="submission" date="2022-07" db="EMBL/GenBank/DDBJ databases">
        <authorList>
            <person name="Macas J."/>
            <person name="Novak P."/>
            <person name="Neumann P."/>
        </authorList>
    </citation>
    <scope>NUCLEOTIDE SEQUENCE</scope>
</reference>
<keyword evidence="3" id="KW-1185">Reference proteome</keyword>
<name>A0AAV0G263_9ASTE</name>
<dbReference type="GO" id="GO:0000911">
    <property type="term" value="P:cytokinesis by cell plate formation"/>
    <property type="evidence" value="ECO:0007669"/>
    <property type="project" value="TreeGrafter"/>
</dbReference>
<comment type="caution">
    <text evidence="2">The sequence shown here is derived from an EMBL/GenBank/DDBJ whole genome shotgun (WGS) entry which is preliminary data.</text>
</comment>
<evidence type="ECO:0000313" key="3">
    <source>
        <dbReference type="Proteomes" id="UP001152523"/>
    </source>
</evidence>
<gene>
    <name evidence="2" type="ORF">CEPIT_LOCUS39089</name>
</gene>
<dbReference type="GO" id="GO:0008017">
    <property type="term" value="F:microtubule binding"/>
    <property type="evidence" value="ECO:0007669"/>
    <property type="project" value="InterPro"/>
</dbReference>
<dbReference type="PANTHER" id="PTHR35728">
    <property type="entry name" value="MICROTUBULE-BINDING PROTEIN TANGLED-RELATED"/>
    <property type="match status" value="1"/>
</dbReference>
<accession>A0AAV0G263</accession>
<evidence type="ECO:0000313" key="2">
    <source>
        <dbReference type="EMBL" id="CAH9141389.1"/>
    </source>
</evidence>
<sequence>MLAEVDKCMASLEELQYTVKGRGRRMSSGVGLSPRSTRSYSRTNHRCKQESLRIRNATSNKSPQGKLPINAGGGNHDDTPAYQANFSSSAAPREVFPVVGSSSSICCLRFNCTVKTNCFLRLVVQSKQGPIDK</sequence>
<feature type="region of interest" description="Disordered" evidence="1">
    <location>
        <begin position="23"/>
        <end position="86"/>
    </location>
</feature>
<proteinExistence type="predicted"/>
<dbReference type="PANTHER" id="PTHR35728:SF1">
    <property type="entry name" value="MICROTUBULE-BINDING PROTEIN TANGLED-RELATED"/>
    <property type="match status" value="1"/>
</dbReference>
<dbReference type="EMBL" id="CAMAPF010001029">
    <property type="protein sequence ID" value="CAH9141389.1"/>
    <property type="molecule type" value="Genomic_DNA"/>
</dbReference>
<organism evidence="2 3">
    <name type="scientific">Cuscuta epithymum</name>
    <dbReference type="NCBI Taxonomy" id="186058"/>
    <lineage>
        <taxon>Eukaryota</taxon>
        <taxon>Viridiplantae</taxon>
        <taxon>Streptophyta</taxon>
        <taxon>Embryophyta</taxon>
        <taxon>Tracheophyta</taxon>
        <taxon>Spermatophyta</taxon>
        <taxon>Magnoliopsida</taxon>
        <taxon>eudicotyledons</taxon>
        <taxon>Gunneridae</taxon>
        <taxon>Pentapetalae</taxon>
        <taxon>asterids</taxon>
        <taxon>lamiids</taxon>
        <taxon>Solanales</taxon>
        <taxon>Convolvulaceae</taxon>
        <taxon>Cuscuteae</taxon>
        <taxon>Cuscuta</taxon>
        <taxon>Cuscuta subgen. Cuscuta</taxon>
    </lineage>
</organism>